<organism evidence="2 3">
    <name type="scientific">Brachionus plicatilis</name>
    <name type="common">Marine rotifer</name>
    <name type="synonym">Brachionus muelleri</name>
    <dbReference type="NCBI Taxonomy" id="10195"/>
    <lineage>
        <taxon>Eukaryota</taxon>
        <taxon>Metazoa</taxon>
        <taxon>Spiralia</taxon>
        <taxon>Gnathifera</taxon>
        <taxon>Rotifera</taxon>
        <taxon>Eurotatoria</taxon>
        <taxon>Monogononta</taxon>
        <taxon>Pseudotrocha</taxon>
        <taxon>Ploima</taxon>
        <taxon>Brachionidae</taxon>
        <taxon>Brachionus</taxon>
    </lineage>
</organism>
<accession>A0A3M7RA35</accession>
<sequence>MLRSRTKKKKNNKSLKFLTKFYTYSGSNEIVTQFGRPARPRPFCRPGSAGQRRRPSQSAKSAKVFGHVGHFIFHYKFYRAELRWQMNISNISYITKFLTYSSDNFKEKLGNEEKCIFYQKLFNIEFFKMLYV</sequence>
<gene>
    <name evidence="2" type="ORF">BpHYR1_003274</name>
</gene>
<protein>
    <submittedName>
        <fullName evidence="2">Uncharacterized protein</fullName>
    </submittedName>
</protein>
<dbReference type="Proteomes" id="UP000276133">
    <property type="component" value="Unassembled WGS sequence"/>
</dbReference>
<reference evidence="2 3" key="1">
    <citation type="journal article" date="2018" name="Sci. Rep.">
        <title>Genomic signatures of local adaptation to the degree of environmental predictability in rotifers.</title>
        <authorList>
            <person name="Franch-Gras L."/>
            <person name="Hahn C."/>
            <person name="Garcia-Roger E.M."/>
            <person name="Carmona M.J."/>
            <person name="Serra M."/>
            <person name="Gomez A."/>
        </authorList>
    </citation>
    <scope>NUCLEOTIDE SEQUENCE [LARGE SCALE GENOMIC DNA]</scope>
    <source>
        <strain evidence="2">HYR1</strain>
    </source>
</reference>
<evidence type="ECO:0000313" key="3">
    <source>
        <dbReference type="Proteomes" id="UP000276133"/>
    </source>
</evidence>
<dbReference type="AlphaFoldDB" id="A0A3M7RA35"/>
<comment type="caution">
    <text evidence="2">The sequence shown here is derived from an EMBL/GenBank/DDBJ whole genome shotgun (WGS) entry which is preliminary data.</text>
</comment>
<dbReference type="EMBL" id="REGN01003863">
    <property type="protein sequence ID" value="RNA20387.1"/>
    <property type="molecule type" value="Genomic_DNA"/>
</dbReference>
<keyword evidence="3" id="KW-1185">Reference proteome</keyword>
<name>A0A3M7RA35_BRAPC</name>
<evidence type="ECO:0000313" key="2">
    <source>
        <dbReference type="EMBL" id="RNA20387.1"/>
    </source>
</evidence>
<proteinExistence type="predicted"/>
<evidence type="ECO:0000256" key="1">
    <source>
        <dbReference type="SAM" id="MobiDB-lite"/>
    </source>
</evidence>
<feature type="region of interest" description="Disordered" evidence="1">
    <location>
        <begin position="37"/>
        <end position="60"/>
    </location>
</feature>